<evidence type="ECO:0000256" key="1">
    <source>
        <dbReference type="SAM" id="MobiDB-lite"/>
    </source>
</evidence>
<keyword evidence="3" id="KW-1185">Reference proteome</keyword>
<feature type="compositionally biased region" description="Basic and acidic residues" evidence="1">
    <location>
        <begin position="1"/>
        <end position="18"/>
    </location>
</feature>
<name>A0AAV4SKG7_CAEEX</name>
<feature type="region of interest" description="Disordered" evidence="1">
    <location>
        <begin position="1"/>
        <end position="30"/>
    </location>
</feature>
<evidence type="ECO:0000313" key="2">
    <source>
        <dbReference type="EMBL" id="GIY32777.1"/>
    </source>
</evidence>
<protein>
    <submittedName>
        <fullName evidence="2">Uncharacterized protein</fullName>
    </submittedName>
</protein>
<sequence length="83" mass="9409">MVKSEDPHHESRKQHPDGLDLPSHKRPGGQVASALTFGIPCFRFVVMASSNYNLTIFITRLRFHLTDTKSVFLEMVKGEDPQL</sequence>
<proteinExistence type="predicted"/>
<dbReference type="EMBL" id="BPLR01009542">
    <property type="protein sequence ID" value="GIY32777.1"/>
    <property type="molecule type" value="Genomic_DNA"/>
</dbReference>
<dbReference type="AlphaFoldDB" id="A0AAV4SKG7"/>
<dbReference type="Proteomes" id="UP001054945">
    <property type="component" value="Unassembled WGS sequence"/>
</dbReference>
<reference evidence="2 3" key="1">
    <citation type="submission" date="2021-06" db="EMBL/GenBank/DDBJ databases">
        <title>Caerostris extrusa draft genome.</title>
        <authorList>
            <person name="Kono N."/>
            <person name="Arakawa K."/>
        </authorList>
    </citation>
    <scope>NUCLEOTIDE SEQUENCE [LARGE SCALE GENOMIC DNA]</scope>
</reference>
<gene>
    <name evidence="2" type="ORF">CEXT_663161</name>
</gene>
<organism evidence="2 3">
    <name type="scientific">Caerostris extrusa</name>
    <name type="common">Bark spider</name>
    <name type="synonym">Caerostris bankana</name>
    <dbReference type="NCBI Taxonomy" id="172846"/>
    <lineage>
        <taxon>Eukaryota</taxon>
        <taxon>Metazoa</taxon>
        <taxon>Ecdysozoa</taxon>
        <taxon>Arthropoda</taxon>
        <taxon>Chelicerata</taxon>
        <taxon>Arachnida</taxon>
        <taxon>Araneae</taxon>
        <taxon>Araneomorphae</taxon>
        <taxon>Entelegynae</taxon>
        <taxon>Araneoidea</taxon>
        <taxon>Araneidae</taxon>
        <taxon>Caerostris</taxon>
    </lineage>
</organism>
<evidence type="ECO:0000313" key="3">
    <source>
        <dbReference type="Proteomes" id="UP001054945"/>
    </source>
</evidence>
<accession>A0AAV4SKG7</accession>
<comment type="caution">
    <text evidence="2">The sequence shown here is derived from an EMBL/GenBank/DDBJ whole genome shotgun (WGS) entry which is preliminary data.</text>
</comment>